<keyword evidence="2" id="KW-1185">Reference proteome</keyword>
<evidence type="ECO:0000313" key="1">
    <source>
        <dbReference type="EMBL" id="GAA5094380.1"/>
    </source>
</evidence>
<comment type="caution">
    <text evidence="1">The sequence shown here is derived from an EMBL/GenBank/DDBJ whole genome shotgun (WGS) entry which is preliminary data.</text>
</comment>
<accession>A0ABP9MED2</accession>
<evidence type="ECO:0008006" key="3">
    <source>
        <dbReference type="Google" id="ProtNLM"/>
    </source>
</evidence>
<dbReference type="RefSeq" id="WP_345204654.1">
    <property type="nucleotide sequence ID" value="NZ_BAABHX010000003.1"/>
</dbReference>
<evidence type="ECO:0000313" key="2">
    <source>
        <dbReference type="Proteomes" id="UP001500353"/>
    </source>
</evidence>
<protein>
    <recommendedName>
        <fullName evidence="3">Bacteriocin</fullName>
    </recommendedName>
</protein>
<proteinExistence type="predicted"/>
<dbReference type="EMBL" id="BAABHX010000003">
    <property type="protein sequence ID" value="GAA5094380.1"/>
    <property type="molecule type" value="Genomic_DNA"/>
</dbReference>
<name>A0ABP9MED2_9FLAO</name>
<gene>
    <name evidence="1" type="ORF">GCM10023210_25970</name>
</gene>
<organism evidence="1 2">
    <name type="scientific">Chryseobacterium ginsengisoli</name>
    <dbReference type="NCBI Taxonomy" id="363853"/>
    <lineage>
        <taxon>Bacteria</taxon>
        <taxon>Pseudomonadati</taxon>
        <taxon>Bacteroidota</taxon>
        <taxon>Flavobacteriia</taxon>
        <taxon>Flavobacteriales</taxon>
        <taxon>Weeksellaceae</taxon>
        <taxon>Chryseobacterium group</taxon>
        <taxon>Chryseobacterium</taxon>
    </lineage>
</organism>
<dbReference type="InterPro" id="IPR058074">
    <property type="entry name" value="Bacteriocin-like"/>
</dbReference>
<sequence length="66" mass="7233">MKNLRKLSRENLKSVKGGISIECAERQAASTACYTTMAACLADPNSSNPDTVLLPCERICNKYCYS</sequence>
<dbReference type="Proteomes" id="UP001500353">
    <property type="component" value="Unassembled WGS sequence"/>
</dbReference>
<dbReference type="NCBIfam" id="NF047798">
    <property type="entry name" value="leader_Chryseo"/>
    <property type="match status" value="1"/>
</dbReference>
<reference evidence="2" key="1">
    <citation type="journal article" date="2019" name="Int. J. Syst. Evol. Microbiol.">
        <title>The Global Catalogue of Microorganisms (GCM) 10K type strain sequencing project: providing services to taxonomists for standard genome sequencing and annotation.</title>
        <authorList>
            <consortium name="The Broad Institute Genomics Platform"/>
            <consortium name="The Broad Institute Genome Sequencing Center for Infectious Disease"/>
            <person name="Wu L."/>
            <person name="Ma J."/>
        </authorList>
    </citation>
    <scope>NUCLEOTIDE SEQUENCE [LARGE SCALE GENOMIC DNA]</scope>
    <source>
        <strain evidence="2">JCM 18019</strain>
    </source>
</reference>